<evidence type="ECO:0000313" key="3">
    <source>
        <dbReference type="Proteomes" id="UP000002139"/>
    </source>
</evidence>
<name>A9GGK1_SORC5</name>
<dbReference type="RefSeq" id="WP_012238791.1">
    <property type="nucleotide sequence ID" value="NC_010162.1"/>
</dbReference>
<dbReference type="PROSITE" id="PS51257">
    <property type="entry name" value="PROKAR_LIPOPROTEIN"/>
    <property type="match status" value="1"/>
</dbReference>
<evidence type="ECO:0000313" key="2">
    <source>
        <dbReference type="EMBL" id="CAN96337.1"/>
    </source>
</evidence>
<organism evidence="2 3">
    <name type="scientific">Sorangium cellulosum (strain So ce56)</name>
    <name type="common">Polyangium cellulosum (strain So ce56)</name>
    <dbReference type="NCBI Taxonomy" id="448385"/>
    <lineage>
        <taxon>Bacteria</taxon>
        <taxon>Pseudomonadati</taxon>
        <taxon>Myxococcota</taxon>
        <taxon>Polyangia</taxon>
        <taxon>Polyangiales</taxon>
        <taxon>Polyangiaceae</taxon>
        <taxon>Sorangium</taxon>
    </lineage>
</organism>
<keyword evidence="3" id="KW-1185">Reference proteome</keyword>
<feature type="chain" id="PRO_5002738830" evidence="1">
    <location>
        <begin position="26"/>
        <end position="186"/>
    </location>
</feature>
<keyword evidence="1" id="KW-0732">Signal</keyword>
<protein>
    <submittedName>
        <fullName evidence="2">Secreted protein</fullName>
    </submittedName>
</protein>
<feature type="signal peptide" evidence="1">
    <location>
        <begin position="1"/>
        <end position="25"/>
    </location>
</feature>
<sequence>MRLARLSFVPVLGLLPLLGLGCSGAEPPTPRGAYKMNFADPGIDCSAPGHIATLGEVTDIQKVRLVTDNEDSVSVDCSVSGSGTFAVSAVTKNPAEASEIHVKIDAISPAATRDAPATGSISFSSARTGGQTFYSDPATPCKFWFENKQGVDAGKIWVGFECPAMLNEGEICQLRLGVLAFDSCGG</sequence>
<dbReference type="STRING" id="448385.sce6170"/>
<dbReference type="KEGG" id="scl:sce6170"/>
<dbReference type="OrthoDB" id="5520859at2"/>
<dbReference type="Proteomes" id="UP000002139">
    <property type="component" value="Chromosome"/>
</dbReference>
<dbReference type="AlphaFoldDB" id="A9GGK1"/>
<evidence type="ECO:0000256" key="1">
    <source>
        <dbReference type="SAM" id="SignalP"/>
    </source>
</evidence>
<proteinExistence type="predicted"/>
<dbReference type="EMBL" id="AM746676">
    <property type="protein sequence ID" value="CAN96337.1"/>
    <property type="molecule type" value="Genomic_DNA"/>
</dbReference>
<dbReference type="HOGENOM" id="CLU_1453524_0_0_7"/>
<reference evidence="2 3" key="1">
    <citation type="journal article" date="2007" name="Nat. Biotechnol.">
        <title>Complete genome sequence of the myxobacterium Sorangium cellulosum.</title>
        <authorList>
            <person name="Schneiker S."/>
            <person name="Perlova O."/>
            <person name="Kaiser O."/>
            <person name="Gerth K."/>
            <person name="Alici A."/>
            <person name="Altmeyer M.O."/>
            <person name="Bartels D."/>
            <person name="Bekel T."/>
            <person name="Beyer S."/>
            <person name="Bode E."/>
            <person name="Bode H.B."/>
            <person name="Bolten C.J."/>
            <person name="Choudhuri J.V."/>
            <person name="Doss S."/>
            <person name="Elnakady Y.A."/>
            <person name="Frank B."/>
            <person name="Gaigalat L."/>
            <person name="Goesmann A."/>
            <person name="Groeger C."/>
            <person name="Gross F."/>
            <person name="Jelsbak L."/>
            <person name="Jelsbak L."/>
            <person name="Kalinowski J."/>
            <person name="Kegler C."/>
            <person name="Knauber T."/>
            <person name="Konietzny S."/>
            <person name="Kopp M."/>
            <person name="Krause L."/>
            <person name="Krug D."/>
            <person name="Linke B."/>
            <person name="Mahmud T."/>
            <person name="Martinez-Arias R."/>
            <person name="McHardy A.C."/>
            <person name="Merai M."/>
            <person name="Meyer F."/>
            <person name="Mormann S."/>
            <person name="Munoz-Dorado J."/>
            <person name="Perez J."/>
            <person name="Pradella S."/>
            <person name="Rachid S."/>
            <person name="Raddatz G."/>
            <person name="Rosenau F."/>
            <person name="Rueckert C."/>
            <person name="Sasse F."/>
            <person name="Scharfe M."/>
            <person name="Schuster S.C."/>
            <person name="Suen G."/>
            <person name="Treuner-Lange A."/>
            <person name="Velicer G.J."/>
            <person name="Vorholter F.-J."/>
            <person name="Weissman K.J."/>
            <person name="Welch R.D."/>
            <person name="Wenzel S.C."/>
            <person name="Whitworth D.E."/>
            <person name="Wilhelm S."/>
            <person name="Wittmann C."/>
            <person name="Bloecker H."/>
            <person name="Puehler A."/>
            <person name="Mueller R."/>
        </authorList>
    </citation>
    <scope>NUCLEOTIDE SEQUENCE [LARGE SCALE GENOMIC DNA]</scope>
    <source>
        <strain evidence="3">So ce56</strain>
    </source>
</reference>
<dbReference type="BioCyc" id="SCEL448385:SCE_RS31700-MONOMER"/>
<accession>A9GGK1</accession>
<gene>
    <name evidence="2" type="ordered locus">sce6170</name>
</gene>